<keyword evidence="3 8" id="KW-0808">Transferase</keyword>
<dbReference type="InterPro" id="IPR036249">
    <property type="entry name" value="Thioredoxin-like_sf"/>
</dbReference>
<name>A0A8H2ZF19_9SACH</name>
<dbReference type="SUPFAM" id="SSF52833">
    <property type="entry name" value="Thioredoxin-like"/>
    <property type="match status" value="1"/>
</dbReference>
<dbReference type="SFLD" id="SFLDS00019">
    <property type="entry name" value="Glutathione_Transferase_(cytos"/>
    <property type="match status" value="1"/>
</dbReference>
<dbReference type="EC" id="2.5.1.18" evidence="2"/>
<evidence type="ECO:0000256" key="1">
    <source>
        <dbReference type="ARBA" id="ARBA00007409"/>
    </source>
</evidence>
<dbReference type="GO" id="GO:0005737">
    <property type="term" value="C:cytoplasm"/>
    <property type="evidence" value="ECO:0007669"/>
    <property type="project" value="UniProtKB-ARBA"/>
</dbReference>
<evidence type="ECO:0000313" key="8">
    <source>
        <dbReference type="EMBL" id="CAB4251845.1"/>
    </source>
</evidence>
<dbReference type="Gene3D" id="3.40.30.10">
    <property type="entry name" value="Glutaredoxin"/>
    <property type="match status" value="1"/>
</dbReference>
<dbReference type="Gene3D" id="1.20.1050.10">
    <property type="match status" value="1"/>
</dbReference>
<evidence type="ECO:0000259" key="6">
    <source>
        <dbReference type="PROSITE" id="PS50404"/>
    </source>
</evidence>
<dbReference type="GeneID" id="64854953"/>
<gene>
    <name evidence="8" type="ORF">KABA2_01S00110</name>
</gene>
<evidence type="ECO:0000256" key="2">
    <source>
        <dbReference type="ARBA" id="ARBA00012452"/>
    </source>
</evidence>
<dbReference type="GO" id="GO:0004602">
    <property type="term" value="F:glutathione peroxidase activity"/>
    <property type="evidence" value="ECO:0007669"/>
    <property type="project" value="UniProtKB-ARBA"/>
</dbReference>
<dbReference type="InterPro" id="IPR036282">
    <property type="entry name" value="Glutathione-S-Trfase_C_sf"/>
</dbReference>
<evidence type="ECO:0000259" key="7">
    <source>
        <dbReference type="PROSITE" id="PS50405"/>
    </source>
</evidence>
<protein>
    <recommendedName>
        <fullName evidence="2">glutathione transferase</fullName>
        <ecNumber evidence="2">2.5.1.18</ecNumber>
    </recommendedName>
</protein>
<feature type="domain" description="GST C-terminal" evidence="7">
    <location>
        <begin position="93"/>
        <end position="231"/>
    </location>
</feature>
<dbReference type="PROSITE" id="PS50405">
    <property type="entry name" value="GST_CTER"/>
    <property type="match status" value="1"/>
</dbReference>
<dbReference type="InterPro" id="IPR040079">
    <property type="entry name" value="Glutathione_S-Trfase"/>
</dbReference>
<dbReference type="PANTHER" id="PTHR44051:SF9">
    <property type="entry name" value="GLUTATHIONE S-TRANSFERASE 1"/>
    <property type="match status" value="1"/>
</dbReference>
<dbReference type="FunFam" id="3.40.30.10:FF:000156">
    <property type="entry name" value="Glutathione S-transferase 1"/>
    <property type="match status" value="1"/>
</dbReference>
<comment type="caution">
    <text evidence="8">The sequence shown here is derived from an EMBL/GenBank/DDBJ whole genome shotgun (WGS) entry which is preliminary data.</text>
</comment>
<evidence type="ECO:0000256" key="5">
    <source>
        <dbReference type="RuleBase" id="RU003494"/>
    </source>
</evidence>
<reference evidence="8 9" key="1">
    <citation type="submission" date="2020-05" db="EMBL/GenBank/DDBJ databases">
        <authorList>
            <person name="Casaregola S."/>
            <person name="Devillers H."/>
            <person name="Grondin C."/>
        </authorList>
    </citation>
    <scope>NUCLEOTIDE SEQUENCE [LARGE SCALE GENOMIC DNA]</scope>
    <source>
        <strain evidence="8 9">CLIB 1767</strain>
    </source>
</reference>
<organism evidence="8 9">
    <name type="scientific">Maudiozyma barnettii</name>
    <dbReference type="NCBI Taxonomy" id="61262"/>
    <lineage>
        <taxon>Eukaryota</taxon>
        <taxon>Fungi</taxon>
        <taxon>Dikarya</taxon>
        <taxon>Ascomycota</taxon>
        <taxon>Saccharomycotina</taxon>
        <taxon>Saccharomycetes</taxon>
        <taxon>Saccharomycetales</taxon>
        <taxon>Saccharomycetaceae</taxon>
        <taxon>Maudiozyma</taxon>
    </lineage>
</organism>
<evidence type="ECO:0000256" key="3">
    <source>
        <dbReference type="ARBA" id="ARBA00022679"/>
    </source>
</evidence>
<proteinExistence type="inferred from homology"/>
<dbReference type="InterPro" id="IPR010987">
    <property type="entry name" value="Glutathione-S-Trfase_C-like"/>
</dbReference>
<dbReference type="CDD" id="cd03189">
    <property type="entry name" value="GST_C_GTT1_like"/>
    <property type="match status" value="1"/>
</dbReference>
<dbReference type="GO" id="GO:0004364">
    <property type="term" value="F:glutathione transferase activity"/>
    <property type="evidence" value="ECO:0007669"/>
    <property type="project" value="UniProtKB-EC"/>
</dbReference>
<dbReference type="PROSITE" id="PS50404">
    <property type="entry name" value="GST_NTER"/>
    <property type="match status" value="1"/>
</dbReference>
<dbReference type="InterPro" id="IPR004045">
    <property type="entry name" value="Glutathione_S-Trfase_N"/>
</dbReference>
<sequence>MSNIRVHYLNKSRSFRVIWLLEHLNVEYEVIPYVRENNRAPEMLKKIHPLGRSPILEVKDGKSGKTKIITESGYIFQYILEKYDNERILSLKAPDQAEQVQYYLHYVEGSLQPPLLMEYIYSLAGQSPGPFPLSYLVRGVLDKISGAYSKGEVKNQIDYLENEISNNKGYLIGGQFSAADILMSFPLKMAFQRGFAEEKNYPQIKKWLKTIINENSYSVTKEKTAQYEPKD</sequence>
<comment type="catalytic activity">
    <reaction evidence="4">
        <text>RX + glutathione = an S-substituted glutathione + a halide anion + H(+)</text>
        <dbReference type="Rhea" id="RHEA:16437"/>
        <dbReference type="ChEBI" id="CHEBI:15378"/>
        <dbReference type="ChEBI" id="CHEBI:16042"/>
        <dbReference type="ChEBI" id="CHEBI:17792"/>
        <dbReference type="ChEBI" id="CHEBI:57925"/>
        <dbReference type="ChEBI" id="CHEBI:90779"/>
        <dbReference type="EC" id="2.5.1.18"/>
    </reaction>
</comment>
<dbReference type="RefSeq" id="XP_041403884.1">
    <property type="nucleotide sequence ID" value="XM_041547950.1"/>
</dbReference>
<dbReference type="SFLD" id="SFLDG00358">
    <property type="entry name" value="Main_(cytGST)"/>
    <property type="match status" value="1"/>
</dbReference>
<comment type="similarity">
    <text evidence="1 5">Belongs to the GST superfamily.</text>
</comment>
<dbReference type="Pfam" id="PF00043">
    <property type="entry name" value="GST_C"/>
    <property type="match status" value="1"/>
</dbReference>
<dbReference type="AlphaFoldDB" id="A0A8H2ZF19"/>
<dbReference type="OrthoDB" id="2098326at2759"/>
<dbReference type="SUPFAM" id="SSF47616">
    <property type="entry name" value="GST C-terminal domain-like"/>
    <property type="match status" value="1"/>
</dbReference>
<dbReference type="EMBL" id="CAEFZW010000001">
    <property type="protein sequence ID" value="CAB4251845.1"/>
    <property type="molecule type" value="Genomic_DNA"/>
</dbReference>
<dbReference type="InterPro" id="IPR004046">
    <property type="entry name" value="GST_C"/>
</dbReference>
<accession>A0A8H2ZF19</accession>
<dbReference type="Pfam" id="PF02798">
    <property type="entry name" value="GST_N"/>
    <property type="match status" value="1"/>
</dbReference>
<dbReference type="CDD" id="cd03046">
    <property type="entry name" value="GST_N_GTT1_like"/>
    <property type="match status" value="1"/>
</dbReference>
<keyword evidence="9" id="KW-1185">Reference proteome</keyword>
<dbReference type="Proteomes" id="UP000644660">
    <property type="component" value="Unassembled WGS sequence"/>
</dbReference>
<evidence type="ECO:0000256" key="4">
    <source>
        <dbReference type="ARBA" id="ARBA00047960"/>
    </source>
</evidence>
<dbReference type="PANTHER" id="PTHR44051">
    <property type="entry name" value="GLUTATHIONE S-TRANSFERASE-RELATED"/>
    <property type="match status" value="1"/>
</dbReference>
<feature type="domain" description="GST N-terminal" evidence="6">
    <location>
        <begin position="1"/>
        <end position="87"/>
    </location>
</feature>
<evidence type="ECO:0000313" key="9">
    <source>
        <dbReference type="Proteomes" id="UP000644660"/>
    </source>
</evidence>